<reference evidence="1" key="1">
    <citation type="submission" date="2019-12" db="EMBL/GenBank/DDBJ databases">
        <title>Genome sequencing and annotation of Brassica cretica.</title>
        <authorList>
            <person name="Studholme D.J."/>
            <person name="Sarris P.F."/>
        </authorList>
    </citation>
    <scope>NUCLEOTIDE SEQUENCE</scope>
    <source>
        <strain evidence="1">PFS-102/07</strain>
        <tissue evidence="1">Leaf</tissue>
    </source>
</reference>
<accession>A0A8S9RHB8</accession>
<dbReference type="EMBL" id="QGKY02000190">
    <property type="protein sequence ID" value="KAF2590159.1"/>
    <property type="molecule type" value="Genomic_DNA"/>
</dbReference>
<evidence type="ECO:0000313" key="3">
    <source>
        <dbReference type="Proteomes" id="UP000712600"/>
    </source>
</evidence>
<dbReference type="Proteomes" id="UP000712600">
    <property type="component" value="Unassembled WGS sequence"/>
</dbReference>
<gene>
    <name evidence="2" type="ORF">F2Q69_00063114</name>
    <name evidence="1" type="ORF">F2Q70_00041538</name>
</gene>
<reference evidence="2" key="2">
    <citation type="submission" date="2019-12" db="EMBL/GenBank/DDBJ databases">
        <title>Genome sequencing and annotation of Brassica cretica.</title>
        <authorList>
            <person name="Studholme D.J."/>
            <person name="Sarris P."/>
        </authorList>
    </citation>
    <scope>NUCLEOTIDE SEQUENCE</scope>
    <source>
        <strain evidence="2">PFS-109/04</strain>
        <tissue evidence="2">Leaf</tissue>
    </source>
</reference>
<protein>
    <submittedName>
        <fullName evidence="2">Uncharacterized protein</fullName>
    </submittedName>
</protein>
<organism evidence="2 3">
    <name type="scientific">Brassica cretica</name>
    <name type="common">Mustard</name>
    <dbReference type="NCBI Taxonomy" id="69181"/>
    <lineage>
        <taxon>Eukaryota</taxon>
        <taxon>Viridiplantae</taxon>
        <taxon>Streptophyta</taxon>
        <taxon>Embryophyta</taxon>
        <taxon>Tracheophyta</taxon>
        <taxon>Spermatophyta</taxon>
        <taxon>Magnoliopsida</taxon>
        <taxon>eudicotyledons</taxon>
        <taxon>Gunneridae</taxon>
        <taxon>Pentapetalae</taxon>
        <taxon>rosids</taxon>
        <taxon>malvids</taxon>
        <taxon>Brassicales</taxon>
        <taxon>Brassicaceae</taxon>
        <taxon>Brassiceae</taxon>
        <taxon>Brassica</taxon>
    </lineage>
</organism>
<evidence type="ECO:0000313" key="1">
    <source>
        <dbReference type="EMBL" id="KAF2590159.1"/>
    </source>
</evidence>
<proteinExistence type="predicted"/>
<evidence type="ECO:0000313" key="2">
    <source>
        <dbReference type="EMBL" id="KAF3572105.1"/>
    </source>
</evidence>
<dbReference type="EMBL" id="QGKX02000095">
    <property type="protein sequence ID" value="KAF3572105.1"/>
    <property type="molecule type" value="Genomic_DNA"/>
</dbReference>
<name>A0A8S9RHB8_BRACR</name>
<dbReference type="AlphaFoldDB" id="A0A8S9RHB8"/>
<sequence>MRFGSFQGLSLQNYGHDWSGDGATDLEARQLREAVAAQAGRPMFKFEPLHSDK</sequence>
<comment type="caution">
    <text evidence="2">The sequence shown here is derived from an EMBL/GenBank/DDBJ whole genome shotgun (WGS) entry which is preliminary data.</text>
</comment>